<dbReference type="AlphaFoldDB" id="A0A392TGK6"/>
<comment type="caution">
    <text evidence="1">The sequence shown here is derived from an EMBL/GenBank/DDBJ whole genome shotgun (WGS) entry which is preliminary data.</text>
</comment>
<organism evidence="1 2">
    <name type="scientific">Trifolium medium</name>
    <dbReference type="NCBI Taxonomy" id="97028"/>
    <lineage>
        <taxon>Eukaryota</taxon>
        <taxon>Viridiplantae</taxon>
        <taxon>Streptophyta</taxon>
        <taxon>Embryophyta</taxon>
        <taxon>Tracheophyta</taxon>
        <taxon>Spermatophyta</taxon>
        <taxon>Magnoliopsida</taxon>
        <taxon>eudicotyledons</taxon>
        <taxon>Gunneridae</taxon>
        <taxon>Pentapetalae</taxon>
        <taxon>rosids</taxon>
        <taxon>fabids</taxon>
        <taxon>Fabales</taxon>
        <taxon>Fabaceae</taxon>
        <taxon>Papilionoideae</taxon>
        <taxon>50 kb inversion clade</taxon>
        <taxon>NPAAA clade</taxon>
        <taxon>Hologalegina</taxon>
        <taxon>IRL clade</taxon>
        <taxon>Trifolieae</taxon>
        <taxon>Trifolium</taxon>
    </lineage>
</organism>
<reference evidence="1 2" key="1">
    <citation type="journal article" date="2018" name="Front. Plant Sci.">
        <title>Red Clover (Trifolium pratense) and Zigzag Clover (T. medium) - A Picture of Genomic Similarities and Differences.</title>
        <authorList>
            <person name="Dluhosova J."/>
            <person name="Istvanek J."/>
            <person name="Nedelnik J."/>
            <person name="Repkova J."/>
        </authorList>
    </citation>
    <scope>NUCLEOTIDE SEQUENCE [LARGE SCALE GENOMIC DNA]</scope>
    <source>
        <strain evidence="2">cv. 10/8</strain>
        <tissue evidence="1">Leaf</tissue>
    </source>
</reference>
<protein>
    <submittedName>
        <fullName evidence="1">Uncharacterized protein</fullName>
    </submittedName>
</protein>
<name>A0A392TGK6_9FABA</name>
<sequence length="46" mass="5128">DTSAYYRPARPSVAWRGCPENLGPTSDLRSPASHPVAWREILFLVS</sequence>
<evidence type="ECO:0000313" key="1">
    <source>
        <dbReference type="EMBL" id="MCI60263.1"/>
    </source>
</evidence>
<dbReference type="EMBL" id="LXQA010578429">
    <property type="protein sequence ID" value="MCI60263.1"/>
    <property type="molecule type" value="Genomic_DNA"/>
</dbReference>
<evidence type="ECO:0000313" key="2">
    <source>
        <dbReference type="Proteomes" id="UP000265520"/>
    </source>
</evidence>
<proteinExistence type="predicted"/>
<keyword evidence="2" id="KW-1185">Reference proteome</keyword>
<dbReference type="Proteomes" id="UP000265520">
    <property type="component" value="Unassembled WGS sequence"/>
</dbReference>
<accession>A0A392TGK6</accession>
<feature type="non-terminal residue" evidence="1">
    <location>
        <position position="1"/>
    </location>
</feature>